<evidence type="ECO:0000313" key="2">
    <source>
        <dbReference type="EMBL" id="GAA4340904.1"/>
    </source>
</evidence>
<feature type="region of interest" description="Disordered" evidence="1">
    <location>
        <begin position="13"/>
        <end position="32"/>
    </location>
</feature>
<gene>
    <name evidence="2" type="ORF">GCM10023184_38930</name>
</gene>
<reference evidence="3" key="1">
    <citation type="journal article" date="2019" name="Int. J. Syst. Evol. Microbiol.">
        <title>The Global Catalogue of Microorganisms (GCM) 10K type strain sequencing project: providing services to taxonomists for standard genome sequencing and annotation.</title>
        <authorList>
            <consortium name="The Broad Institute Genomics Platform"/>
            <consortium name="The Broad Institute Genome Sequencing Center for Infectious Disease"/>
            <person name="Wu L."/>
            <person name="Ma J."/>
        </authorList>
    </citation>
    <scope>NUCLEOTIDE SEQUENCE [LARGE SCALE GENOMIC DNA]</scope>
    <source>
        <strain evidence="3">JCM 17919</strain>
    </source>
</reference>
<keyword evidence="3" id="KW-1185">Reference proteome</keyword>
<dbReference type="EMBL" id="BAABGY010000014">
    <property type="protein sequence ID" value="GAA4340904.1"/>
    <property type="molecule type" value="Genomic_DNA"/>
</dbReference>
<name>A0ABP8HLK0_9BACT</name>
<dbReference type="RefSeq" id="WP_165871596.1">
    <property type="nucleotide sequence ID" value="NZ_BAABGY010000014.1"/>
</dbReference>
<accession>A0ABP8HLK0</accession>
<comment type="caution">
    <text evidence="2">The sequence shown here is derived from an EMBL/GenBank/DDBJ whole genome shotgun (WGS) entry which is preliminary data.</text>
</comment>
<evidence type="ECO:0000313" key="3">
    <source>
        <dbReference type="Proteomes" id="UP001501725"/>
    </source>
</evidence>
<evidence type="ECO:0000256" key="1">
    <source>
        <dbReference type="SAM" id="MobiDB-lite"/>
    </source>
</evidence>
<proteinExistence type="predicted"/>
<sequence length="53" mass="6112">MEKKLQQKLEALQKQAQGNGKVTHSTRRNRSSLSQIIKTKEQADRFMKLLKSA</sequence>
<evidence type="ECO:0008006" key="4">
    <source>
        <dbReference type="Google" id="ProtNLM"/>
    </source>
</evidence>
<dbReference type="Proteomes" id="UP001501725">
    <property type="component" value="Unassembled WGS sequence"/>
</dbReference>
<organism evidence="2 3">
    <name type="scientific">Flaviaesturariibacter amylovorans</name>
    <dbReference type="NCBI Taxonomy" id="1084520"/>
    <lineage>
        <taxon>Bacteria</taxon>
        <taxon>Pseudomonadati</taxon>
        <taxon>Bacteroidota</taxon>
        <taxon>Chitinophagia</taxon>
        <taxon>Chitinophagales</taxon>
        <taxon>Chitinophagaceae</taxon>
        <taxon>Flaviaestuariibacter</taxon>
    </lineage>
</organism>
<protein>
    <recommendedName>
        <fullName evidence="4">50S ribosomal protein L29</fullName>
    </recommendedName>
</protein>